<reference evidence="1" key="1">
    <citation type="submission" date="2020-06" db="EMBL/GenBank/DDBJ databases">
        <title>Draft genome of Bugula neritina, a colonial animal packing powerful symbionts and potential medicines.</title>
        <authorList>
            <person name="Rayko M."/>
        </authorList>
    </citation>
    <scope>NUCLEOTIDE SEQUENCE [LARGE SCALE GENOMIC DNA]</scope>
    <source>
        <strain evidence="1">Kwan_BN1</strain>
    </source>
</reference>
<comment type="caution">
    <text evidence="1">The sequence shown here is derived from an EMBL/GenBank/DDBJ whole genome shotgun (WGS) entry which is preliminary data.</text>
</comment>
<protein>
    <submittedName>
        <fullName evidence="1">Uncharacterized protein</fullName>
    </submittedName>
</protein>
<dbReference type="Proteomes" id="UP000593567">
    <property type="component" value="Unassembled WGS sequence"/>
</dbReference>
<gene>
    <name evidence="1" type="ORF">EB796_007196</name>
</gene>
<keyword evidence="2" id="KW-1185">Reference proteome</keyword>
<accession>A0A7J7K8G5</accession>
<proteinExistence type="predicted"/>
<dbReference type="AlphaFoldDB" id="A0A7J7K8G5"/>
<name>A0A7J7K8G5_BUGNE</name>
<organism evidence="1 2">
    <name type="scientific">Bugula neritina</name>
    <name type="common">Brown bryozoan</name>
    <name type="synonym">Sertularia neritina</name>
    <dbReference type="NCBI Taxonomy" id="10212"/>
    <lineage>
        <taxon>Eukaryota</taxon>
        <taxon>Metazoa</taxon>
        <taxon>Spiralia</taxon>
        <taxon>Lophotrochozoa</taxon>
        <taxon>Bryozoa</taxon>
        <taxon>Gymnolaemata</taxon>
        <taxon>Cheilostomatida</taxon>
        <taxon>Flustrina</taxon>
        <taxon>Buguloidea</taxon>
        <taxon>Bugulidae</taxon>
        <taxon>Bugula</taxon>
    </lineage>
</organism>
<evidence type="ECO:0000313" key="1">
    <source>
        <dbReference type="EMBL" id="KAF6034495.1"/>
    </source>
</evidence>
<sequence>MFGNRVFTISNCKFRPTASWGVTKEDHPILHKHHSTLGHFQCSINFYACASKSSKALSNICQTVHRLVALIELYLVSHTI</sequence>
<evidence type="ECO:0000313" key="2">
    <source>
        <dbReference type="Proteomes" id="UP000593567"/>
    </source>
</evidence>
<dbReference type="EMBL" id="VXIV02001060">
    <property type="protein sequence ID" value="KAF6034495.1"/>
    <property type="molecule type" value="Genomic_DNA"/>
</dbReference>